<dbReference type="EMBL" id="JBBHLC010000012">
    <property type="protein sequence ID" value="MEJ5862983.1"/>
    <property type="molecule type" value="Genomic_DNA"/>
</dbReference>
<dbReference type="PANTHER" id="PTHR30441:SF9">
    <property type="entry name" value="ASMA FAMILY PROTEIN YHJG"/>
    <property type="match status" value="1"/>
</dbReference>
<proteinExistence type="predicted"/>
<dbReference type="RefSeq" id="WP_339598742.1">
    <property type="nucleotide sequence ID" value="NZ_JBBHLC010000012.1"/>
</dbReference>
<evidence type="ECO:0000256" key="1">
    <source>
        <dbReference type="SAM" id="Phobius"/>
    </source>
</evidence>
<dbReference type="PANTHER" id="PTHR30441">
    <property type="entry name" value="DUF748 DOMAIN-CONTAINING PROTEIN"/>
    <property type="match status" value="1"/>
</dbReference>
<keyword evidence="4" id="KW-1185">Reference proteome</keyword>
<name>A0ABU8QQM8_9PSED</name>
<keyword evidence="1" id="KW-1133">Transmembrane helix</keyword>
<accession>A0ABU8QQM8</accession>
<comment type="caution">
    <text evidence="3">The sequence shown here is derived from an EMBL/GenBank/DDBJ whole genome shotgun (WGS) entry which is preliminary data.</text>
</comment>
<evidence type="ECO:0000313" key="4">
    <source>
        <dbReference type="Proteomes" id="UP001380290"/>
    </source>
</evidence>
<keyword evidence="1" id="KW-0812">Transmembrane</keyword>
<keyword evidence="1" id="KW-0472">Membrane</keyword>
<dbReference type="Proteomes" id="UP001380290">
    <property type="component" value="Unassembled WGS sequence"/>
</dbReference>
<sequence length="688" mass="73903">MTRPVRILIWTFATLVTLLAILIVVIATFDWNRVKPLLNEKVSAALHRPFAINGNLAVHWRTEPEEGGWRAFVPWPHFTAEDLVLGNPDWLKQPRMVGLERVEFRLAPLPLIVQRISIPRIDLVKPTASLTRLADGRANWTFDFGPKDENAEPSKWVLDIGAIGFDQGNISFDDQTLKTSMKVQVDPLGKPIPFSDIVGKARAEKSGGAQDYAFGLKAQGRYKDQAVSATGKIGGLLALQDARHPFPLQADARIGDTQVALAGTLTDPRNLGALDLRLKLSGSSLGNLYPLTGVTLPDTPPYSTDGHLSANLHAEQGAQFRYQGFNGKIGDSDIHGDLSFVASKPRPKLSGELVSNQLLFKDLAPLIGADSNTEQKARGGASKQPTGKVLPVEEFRTERWRAMDADVRFAGKRIVHSAQLPFNDLSAHVILEDGLLRLEPLRFGVAGGNLASRIRLDGRTTPMQGRARLSARGFKLKELFPTFAPMQTSFGQLNGDADISGRGNSVAALLGSSNGDLRLLINDGAISRSLMEIAGLNVGNYVIGKLFGDEDVKINCAAADVGIKDGLATTRLFLFDTENAIIYINGTANFASEQLDLKVTPESKGVRLFSLRSPLYVRGPFAKPNAGVQAVPLALRGAGMVALGVVAGPAAGLLALIAPSSGDAPNQCTPLLQQMKAGKAPAAVKGKK</sequence>
<evidence type="ECO:0000313" key="3">
    <source>
        <dbReference type="EMBL" id="MEJ5862983.1"/>
    </source>
</evidence>
<feature type="domain" description="AsmA" evidence="2">
    <location>
        <begin position="1"/>
        <end position="571"/>
    </location>
</feature>
<reference evidence="3 4" key="1">
    <citation type="submission" date="2024-02" db="EMBL/GenBank/DDBJ databases">
        <title>Identification of pathogenicity and growth-promoting function of Pseudomonas putida variant.</title>
        <authorList>
            <person name="Sun J."/>
        </authorList>
    </citation>
    <scope>NUCLEOTIDE SEQUENCE [LARGE SCALE GENOMIC DNA]</scope>
    <source>
        <strain evidence="3 4">A03</strain>
    </source>
</reference>
<protein>
    <submittedName>
        <fullName evidence="3">AsmA family protein</fullName>
    </submittedName>
</protein>
<dbReference type="InterPro" id="IPR052894">
    <property type="entry name" value="AsmA-related"/>
</dbReference>
<organism evidence="3 4">
    <name type="scientific">Pseudomonas farsensis</name>
    <dbReference type="NCBI Taxonomy" id="2745492"/>
    <lineage>
        <taxon>Bacteria</taxon>
        <taxon>Pseudomonadati</taxon>
        <taxon>Pseudomonadota</taxon>
        <taxon>Gammaproteobacteria</taxon>
        <taxon>Pseudomonadales</taxon>
        <taxon>Pseudomonadaceae</taxon>
        <taxon>Pseudomonas</taxon>
    </lineage>
</organism>
<dbReference type="InterPro" id="IPR007844">
    <property type="entry name" value="AsmA"/>
</dbReference>
<feature type="transmembrane region" description="Helical" evidence="1">
    <location>
        <begin position="7"/>
        <end position="29"/>
    </location>
</feature>
<gene>
    <name evidence="3" type="ORF">V7S98_07045</name>
</gene>
<evidence type="ECO:0000259" key="2">
    <source>
        <dbReference type="Pfam" id="PF05170"/>
    </source>
</evidence>
<dbReference type="Pfam" id="PF05170">
    <property type="entry name" value="AsmA"/>
    <property type="match status" value="1"/>
</dbReference>